<evidence type="ECO:0000313" key="3">
    <source>
        <dbReference type="Proteomes" id="UP000178636"/>
    </source>
</evidence>
<feature type="domain" description="Phospholipid/glycerol acyltransferase" evidence="1">
    <location>
        <begin position="52"/>
        <end position="178"/>
    </location>
</feature>
<sequence>MIAKPLKKGVDWTFGALLRAFMRNCFVHPLIRLNYRVTVEGEEELRFAHEGAIVVANHISRVDGPFIVSMLWRHVRIRPTAWHAEYTHPAQWPVMKLFGAVCLGSPKHLPEEERLRRKTESKRIMKKILDAGHPLLIFAEGGIGDGTRVSVPPHYSGVHDMIAAHRDKPVIFVRLSGLEYSAFGKRSGHTGSFRRLPVTMTLTRTGHLSLEGGPQGLNARIERFFNDGVPLATE</sequence>
<dbReference type="STRING" id="1798664.A3C93_03195"/>
<dbReference type="SMART" id="SM00563">
    <property type="entry name" value="PlsC"/>
    <property type="match status" value="1"/>
</dbReference>
<evidence type="ECO:0000259" key="1">
    <source>
        <dbReference type="SMART" id="SM00563"/>
    </source>
</evidence>
<dbReference type="Pfam" id="PF01553">
    <property type="entry name" value="Acyltransferase"/>
    <property type="match status" value="1"/>
</dbReference>
<name>A0A1G2DEW6_9BACT</name>
<dbReference type="AlphaFoldDB" id="A0A1G2DEW6"/>
<dbReference type="EMBL" id="MHLO01000024">
    <property type="protein sequence ID" value="OGZ12083.1"/>
    <property type="molecule type" value="Genomic_DNA"/>
</dbReference>
<organism evidence="2 3">
    <name type="scientific">Candidatus Lloydbacteria bacterium RIFCSPHIGHO2_02_FULL_54_17</name>
    <dbReference type="NCBI Taxonomy" id="1798664"/>
    <lineage>
        <taxon>Bacteria</taxon>
        <taxon>Candidatus Lloydiibacteriota</taxon>
    </lineage>
</organism>
<comment type="caution">
    <text evidence="2">The sequence shown here is derived from an EMBL/GenBank/DDBJ whole genome shotgun (WGS) entry which is preliminary data.</text>
</comment>
<dbReference type="SUPFAM" id="SSF69593">
    <property type="entry name" value="Glycerol-3-phosphate (1)-acyltransferase"/>
    <property type="match status" value="1"/>
</dbReference>
<dbReference type="Proteomes" id="UP000178636">
    <property type="component" value="Unassembled WGS sequence"/>
</dbReference>
<accession>A0A1G2DEW6</accession>
<evidence type="ECO:0000313" key="2">
    <source>
        <dbReference type="EMBL" id="OGZ12083.1"/>
    </source>
</evidence>
<gene>
    <name evidence="2" type="ORF">A3C93_03195</name>
</gene>
<proteinExistence type="predicted"/>
<dbReference type="GO" id="GO:0016746">
    <property type="term" value="F:acyltransferase activity"/>
    <property type="evidence" value="ECO:0007669"/>
    <property type="project" value="InterPro"/>
</dbReference>
<dbReference type="InterPro" id="IPR002123">
    <property type="entry name" value="Plipid/glycerol_acylTrfase"/>
</dbReference>
<reference evidence="2 3" key="1">
    <citation type="journal article" date="2016" name="Nat. Commun.">
        <title>Thousands of microbial genomes shed light on interconnected biogeochemical processes in an aquifer system.</title>
        <authorList>
            <person name="Anantharaman K."/>
            <person name="Brown C.T."/>
            <person name="Hug L.A."/>
            <person name="Sharon I."/>
            <person name="Castelle C.J."/>
            <person name="Probst A.J."/>
            <person name="Thomas B.C."/>
            <person name="Singh A."/>
            <person name="Wilkins M.J."/>
            <person name="Karaoz U."/>
            <person name="Brodie E.L."/>
            <person name="Williams K.H."/>
            <person name="Hubbard S.S."/>
            <person name="Banfield J.F."/>
        </authorList>
    </citation>
    <scope>NUCLEOTIDE SEQUENCE [LARGE SCALE GENOMIC DNA]</scope>
</reference>
<protein>
    <recommendedName>
        <fullName evidence="1">Phospholipid/glycerol acyltransferase domain-containing protein</fullName>
    </recommendedName>
</protein>